<dbReference type="InterPro" id="IPR045229">
    <property type="entry name" value="TPP_enz"/>
</dbReference>
<evidence type="ECO:0000259" key="4">
    <source>
        <dbReference type="Pfam" id="PF00205"/>
    </source>
</evidence>
<dbReference type="InterPro" id="IPR012000">
    <property type="entry name" value="Thiamin_PyroP_enz_cen_dom"/>
</dbReference>
<dbReference type="PANTHER" id="PTHR18968">
    <property type="entry name" value="THIAMINE PYROPHOSPHATE ENZYMES"/>
    <property type="match status" value="1"/>
</dbReference>
<feature type="domain" description="Thiamine pyrophosphate enzyme TPP-binding" evidence="5">
    <location>
        <begin position="367"/>
        <end position="512"/>
    </location>
</feature>
<dbReference type="InterPro" id="IPR029035">
    <property type="entry name" value="DHS-like_NAD/FAD-binding_dom"/>
</dbReference>
<dbReference type="CDD" id="cd00568">
    <property type="entry name" value="TPP_enzymes"/>
    <property type="match status" value="1"/>
</dbReference>
<dbReference type="InterPro" id="IPR012001">
    <property type="entry name" value="Thiamin_PyroP_enz_TPP-bd_dom"/>
</dbReference>
<protein>
    <submittedName>
        <fullName evidence="7">Thiamine pyrophosphate-binding protein</fullName>
    </submittedName>
</protein>
<dbReference type="Proteomes" id="UP001499967">
    <property type="component" value="Unassembled WGS sequence"/>
</dbReference>
<evidence type="ECO:0000256" key="1">
    <source>
        <dbReference type="ARBA" id="ARBA00007812"/>
    </source>
</evidence>
<dbReference type="Gene3D" id="3.40.50.1220">
    <property type="entry name" value="TPP-binding domain"/>
    <property type="match status" value="1"/>
</dbReference>
<evidence type="ECO:0000256" key="3">
    <source>
        <dbReference type="RuleBase" id="RU362132"/>
    </source>
</evidence>
<dbReference type="RefSeq" id="WP_343940891.1">
    <property type="nucleotide sequence ID" value="NZ_BAAAHP010000053.1"/>
</dbReference>
<dbReference type="SUPFAM" id="SSF52518">
    <property type="entry name" value="Thiamin diphosphate-binding fold (THDP-binding)"/>
    <property type="match status" value="2"/>
</dbReference>
<dbReference type="Pfam" id="PF00205">
    <property type="entry name" value="TPP_enzyme_M"/>
    <property type="match status" value="1"/>
</dbReference>
<sequence length="534" mass="55391">MTTVAAAVADLLAAAGARRCYTVPGESFLSLIDEVDRHPDLQLVSVRHESGAAFMADADARLTGVPAVAMASRGPGSSNLAIGVHTAHQDSTPMVVLLGQVDSHLRGREAFQEVDLTAFYGPITKWAVTAERAQDVPELVARGWRIATSGRPGPVAIAIPSDFVDAEVTGPAAVEVPQAAAVDPAVVDELARRLRAARRPVIIAGEGARPARDRLVAVAERFGVGVCTSFRRQDAFPVDHPNFLGHLALATPEATVDAVAGADLLLVVGTRLDEVTTQRYRLPAPSTEVVPIGRYGTGGIDADPAGLLAALARQDGRTDAVDWAPVHAAVDAWSTPPAVETGGGVHPAAVISALHRQLPPDGIVTNDAGNFAAFLHRYWRFPATTTQLAPVNGAMGYAVPAAVAAATAAPERTAVAVVGDGGVLMTGQEIETAVRLGAPVVVLVLQNGMYGTIAMHQARDLGRTSGVDIGAVDLARWAEGLGAAAYGVTEAGRLDEALHRAITGRRPAVVAVRTDPDVISPTATLTGLLERVPV</sequence>
<dbReference type="EMBL" id="BAAAHP010000053">
    <property type="protein sequence ID" value="GAA0931068.1"/>
    <property type="molecule type" value="Genomic_DNA"/>
</dbReference>
<dbReference type="InterPro" id="IPR011766">
    <property type="entry name" value="TPP_enzyme_TPP-bd"/>
</dbReference>
<feature type="domain" description="Thiamine pyrophosphate enzyme N-terminal TPP-binding" evidence="6">
    <location>
        <begin position="3"/>
        <end position="118"/>
    </location>
</feature>
<name>A0ABN1PQ42_9PSEU</name>
<dbReference type="Pfam" id="PF02776">
    <property type="entry name" value="TPP_enzyme_N"/>
    <property type="match status" value="1"/>
</dbReference>
<dbReference type="Gene3D" id="3.40.50.970">
    <property type="match status" value="2"/>
</dbReference>
<organism evidence="7 8">
    <name type="scientific">Pseudonocardia zijingensis</name>
    <dbReference type="NCBI Taxonomy" id="153376"/>
    <lineage>
        <taxon>Bacteria</taxon>
        <taxon>Bacillati</taxon>
        <taxon>Actinomycetota</taxon>
        <taxon>Actinomycetes</taxon>
        <taxon>Pseudonocardiales</taxon>
        <taxon>Pseudonocardiaceae</taxon>
        <taxon>Pseudonocardia</taxon>
    </lineage>
</organism>
<evidence type="ECO:0000256" key="2">
    <source>
        <dbReference type="ARBA" id="ARBA00023052"/>
    </source>
</evidence>
<gene>
    <name evidence="7" type="ORF">GCM10009559_18880</name>
</gene>
<evidence type="ECO:0000313" key="7">
    <source>
        <dbReference type="EMBL" id="GAA0931068.1"/>
    </source>
</evidence>
<dbReference type="PANTHER" id="PTHR18968:SF120">
    <property type="entry name" value="ACETOLACTATE SYNTHASE LARGE SUBUNIT"/>
    <property type="match status" value="1"/>
</dbReference>
<dbReference type="SUPFAM" id="SSF52467">
    <property type="entry name" value="DHS-like NAD/FAD-binding domain"/>
    <property type="match status" value="1"/>
</dbReference>
<evidence type="ECO:0000313" key="8">
    <source>
        <dbReference type="Proteomes" id="UP001499967"/>
    </source>
</evidence>
<evidence type="ECO:0000259" key="6">
    <source>
        <dbReference type="Pfam" id="PF02776"/>
    </source>
</evidence>
<dbReference type="InterPro" id="IPR000399">
    <property type="entry name" value="TPP-bd_CS"/>
</dbReference>
<dbReference type="Pfam" id="PF02775">
    <property type="entry name" value="TPP_enzyme_C"/>
    <property type="match status" value="1"/>
</dbReference>
<comment type="caution">
    <text evidence="7">The sequence shown here is derived from an EMBL/GenBank/DDBJ whole genome shotgun (WGS) entry which is preliminary data.</text>
</comment>
<reference evidence="7 8" key="1">
    <citation type="journal article" date="2019" name="Int. J. Syst. Evol. Microbiol.">
        <title>The Global Catalogue of Microorganisms (GCM) 10K type strain sequencing project: providing services to taxonomists for standard genome sequencing and annotation.</title>
        <authorList>
            <consortium name="The Broad Institute Genomics Platform"/>
            <consortium name="The Broad Institute Genome Sequencing Center for Infectious Disease"/>
            <person name="Wu L."/>
            <person name="Ma J."/>
        </authorList>
    </citation>
    <scope>NUCLEOTIDE SEQUENCE [LARGE SCALE GENOMIC DNA]</scope>
    <source>
        <strain evidence="7 8">JCM 11117</strain>
    </source>
</reference>
<dbReference type="CDD" id="cd07035">
    <property type="entry name" value="TPP_PYR_POX_like"/>
    <property type="match status" value="1"/>
</dbReference>
<evidence type="ECO:0000259" key="5">
    <source>
        <dbReference type="Pfam" id="PF02775"/>
    </source>
</evidence>
<dbReference type="PROSITE" id="PS00187">
    <property type="entry name" value="TPP_ENZYMES"/>
    <property type="match status" value="1"/>
</dbReference>
<keyword evidence="8" id="KW-1185">Reference proteome</keyword>
<feature type="domain" description="Thiamine pyrophosphate enzyme central" evidence="4">
    <location>
        <begin position="187"/>
        <end position="290"/>
    </location>
</feature>
<keyword evidence="2 3" id="KW-0786">Thiamine pyrophosphate</keyword>
<proteinExistence type="inferred from homology"/>
<dbReference type="InterPro" id="IPR029061">
    <property type="entry name" value="THDP-binding"/>
</dbReference>
<accession>A0ABN1PQ42</accession>
<comment type="similarity">
    <text evidence="1 3">Belongs to the TPP enzyme family.</text>
</comment>